<evidence type="ECO:0000313" key="1">
    <source>
        <dbReference type="EMBL" id="KAK5973656.1"/>
    </source>
</evidence>
<sequence>MTPSGGTRHLCCRPEKVCIVPYVDITKKRPQRCFPGDSACPLSTSCLPVLEENATITNAADIIYFCCYTVDVFTCANGRMPMMDKNTKKPMR</sequence>
<keyword evidence="2" id="KW-1185">Reference proteome</keyword>
<name>A0AAN8F580_TRICO</name>
<comment type="caution">
    <text evidence="1">The sequence shown here is derived from an EMBL/GenBank/DDBJ whole genome shotgun (WGS) entry which is preliminary data.</text>
</comment>
<organism evidence="1 2">
    <name type="scientific">Trichostrongylus colubriformis</name>
    <name type="common">Black scour worm</name>
    <dbReference type="NCBI Taxonomy" id="6319"/>
    <lineage>
        <taxon>Eukaryota</taxon>
        <taxon>Metazoa</taxon>
        <taxon>Ecdysozoa</taxon>
        <taxon>Nematoda</taxon>
        <taxon>Chromadorea</taxon>
        <taxon>Rhabditida</taxon>
        <taxon>Rhabditina</taxon>
        <taxon>Rhabditomorpha</taxon>
        <taxon>Strongyloidea</taxon>
        <taxon>Trichostrongylidae</taxon>
        <taxon>Trichostrongylus</taxon>
    </lineage>
</organism>
<accession>A0AAN8F580</accession>
<dbReference type="EMBL" id="WIXE01015201">
    <property type="protein sequence ID" value="KAK5973656.1"/>
    <property type="molecule type" value="Genomic_DNA"/>
</dbReference>
<evidence type="ECO:0000313" key="2">
    <source>
        <dbReference type="Proteomes" id="UP001331761"/>
    </source>
</evidence>
<gene>
    <name evidence="1" type="ORF">GCK32_016029</name>
</gene>
<protein>
    <submittedName>
        <fullName evidence="1">Uncharacterized protein</fullName>
    </submittedName>
</protein>
<dbReference type="AlphaFoldDB" id="A0AAN8F580"/>
<dbReference type="Proteomes" id="UP001331761">
    <property type="component" value="Unassembled WGS sequence"/>
</dbReference>
<reference evidence="1 2" key="1">
    <citation type="submission" date="2019-10" db="EMBL/GenBank/DDBJ databases">
        <title>Assembly and Annotation for the nematode Trichostrongylus colubriformis.</title>
        <authorList>
            <person name="Martin J."/>
        </authorList>
    </citation>
    <scope>NUCLEOTIDE SEQUENCE [LARGE SCALE GENOMIC DNA]</scope>
    <source>
        <strain evidence="1">G859</strain>
        <tissue evidence="1">Whole worm</tissue>
    </source>
</reference>
<proteinExistence type="predicted"/>